<dbReference type="UniPathway" id="UPA00056">
    <property type="reaction ID" value="UER00096"/>
</dbReference>
<feature type="domain" description="IspG TIM-barrel" evidence="8">
    <location>
        <begin position="12"/>
        <end position="260"/>
    </location>
</feature>
<proteinExistence type="inferred from homology"/>
<evidence type="ECO:0000256" key="1">
    <source>
        <dbReference type="ARBA" id="ARBA00022485"/>
    </source>
</evidence>
<evidence type="ECO:0000259" key="8">
    <source>
        <dbReference type="Pfam" id="PF04551"/>
    </source>
</evidence>
<evidence type="ECO:0000256" key="7">
    <source>
        <dbReference type="HAMAP-Rule" id="MF_00159"/>
    </source>
</evidence>
<dbReference type="Gene3D" id="3.30.413.10">
    <property type="entry name" value="Sulfite Reductase Hemoprotein, domain 1"/>
    <property type="match status" value="1"/>
</dbReference>
<feature type="binding site" evidence="7">
    <location>
        <position position="293"/>
    </location>
    <ligand>
        <name>[4Fe-4S] cluster</name>
        <dbReference type="ChEBI" id="CHEBI:49883"/>
    </ligand>
</feature>
<evidence type="ECO:0000256" key="2">
    <source>
        <dbReference type="ARBA" id="ARBA00022723"/>
    </source>
</evidence>
<comment type="caution">
    <text evidence="10">The sequence shown here is derived from an EMBL/GenBank/DDBJ whole genome shotgun (WGS) entry which is preliminary data.</text>
</comment>
<comment type="pathway">
    <text evidence="7">Isoprenoid biosynthesis; isopentenyl diphosphate biosynthesis via DXP pathway; isopentenyl diphosphate from 1-deoxy-D-xylulose 5-phosphate: step 5/6.</text>
</comment>
<dbReference type="GO" id="GO:0141197">
    <property type="term" value="F:4-hydroxy-3-methylbut-2-enyl-diphosphate synthase activity (flavodoxin)"/>
    <property type="evidence" value="ECO:0007669"/>
    <property type="project" value="UniProtKB-EC"/>
</dbReference>
<accession>K5E656</accession>
<evidence type="ECO:0000313" key="11">
    <source>
        <dbReference type="Proteomes" id="UP000007993"/>
    </source>
</evidence>
<dbReference type="InterPro" id="IPR011005">
    <property type="entry name" value="Dihydropteroate_synth-like_sf"/>
</dbReference>
<dbReference type="Proteomes" id="UP000007993">
    <property type="component" value="Unassembled WGS sequence"/>
</dbReference>
<dbReference type="InterPro" id="IPR058579">
    <property type="entry name" value="IspG_C"/>
</dbReference>
<dbReference type="InterPro" id="IPR058578">
    <property type="entry name" value="IspG_TIM"/>
</dbReference>
<evidence type="ECO:0000256" key="6">
    <source>
        <dbReference type="ARBA" id="ARBA00023229"/>
    </source>
</evidence>
<feature type="binding site" evidence="7">
    <location>
        <position position="327"/>
    </location>
    <ligand>
        <name>[4Fe-4S] cluster</name>
        <dbReference type="ChEBI" id="CHEBI:49883"/>
    </ligand>
</feature>
<feature type="binding site" evidence="7">
    <location>
        <position position="334"/>
    </location>
    <ligand>
        <name>[4Fe-4S] cluster</name>
        <dbReference type="ChEBI" id="CHEBI:49883"/>
    </ligand>
</feature>
<dbReference type="RefSeq" id="WP_007333114.1">
    <property type="nucleotide sequence ID" value="NZ_AMCW01000100.1"/>
</dbReference>
<evidence type="ECO:0000256" key="3">
    <source>
        <dbReference type="ARBA" id="ARBA00023002"/>
    </source>
</evidence>
<evidence type="ECO:0000256" key="5">
    <source>
        <dbReference type="ARBA" id="ARBA00023014"/>
    </source>
</evidence>
<dbReference type="GO" id="GO:0016114">
    <property type="term" value="P:terpenoid biosynthetic process"/>
    <property type="evidence" value="ECO:0007669"/>
    <property type="project" value="InterPro"/>
</dbReference>
<keyword evidence="1 7" id="KW-0004">4Fe-4S</keyword>
<evidence type="ECO:0000256" key="4">
    <source>
        <dbReference type="ARBA" id="ARBA00023004"/>
    </source>
</evidence>
<gene>
    <name evidence="7" type="primary">ispG</name>
    <name evidence="10" type="ORF">RBSH_03470</name>
</gene>
<evidence type="ECO:0000259" key="9">
    <source>
        <dbReference type="Pfam" id="PF26540"/>
    </source>
</evidence>
<dbReference type="PATRIC" id="fig|993517.3.peg.3759"/>
<dbReference type="NCBIfam" id="TIGR00612">
    <property type="entry name" value="ispG_gcpE"/>
    <property type="match status" value="1"/>
</dbReference>
<dbReference type="GO" id="GO:0051539">
    <property type="term" value="F:4 iron, 4 sulfur cluster binding"/>
    <property type="evidence" value="ECO:0007669"/>
    <property type="project" value="UniProtKB-UniRule"/>
</dbReference>
<dbReference type="GO" id="GO:0005506">
    <property type="term" value="F:iron ion binding"/>
    <property type="evidence" value="ECO:0007669"/>
    <property type="project" value="InterPro"/>
</dbReference>
<comment type="similarity">
    <text evidence="7">Belongs to the IspG family.</text>
</comment>
<sequence>MLSFMKIRRNPTRPVTIGSITIGDGNPIAVQSMTATKTQNIDATVEQAEALHARGAGVVRIAVDSDKDAEALAEIRKQTQANLAVDLQENFRLAEKVAPHVDKIRYNPGHLYHHARELTWQEKVRYLIDTAGSNNCAVRIGVNCGSVDPAKKEKYDHDDSITPMLESALEHCELVDSLGFHNFVVSLKDSDPSKVVLVNTLFAEQRPDVALHLGVTEAGMPPDGIIKTRIAFEQLIGKGIGDTVRVSLTLPNPRKPEEIDAGKQIVEDIHAGRVRSVVKFDDSKLNIISCPSCSRVENEAFIDLAAKVKEMTTFAKEYSITIAVMGCRVNGPGETDDADLGLWCGPAKVNLKRGPEALGAFGYDEILPKLKQELDDLIAAKQ</sequence>
<dbReference type="HAMAP" id="MF_00159">
    <property type="entry name" value="IspG"/>
    <property type="match status" value="1"/>
</dbReference>
<feature type="binding site" evidence="7">
    <location>
        <position position="290"/>
    </location>
    <ligand>
        <name>[4Fe-4S] cluster</name>
        <dbReference type="ChEBI" id="CHEBI:49883"/>
    </ligand>
</feature>
<comment type="catalytic activity">
    <reaction evidence="7">
        <text>(2E)-4-hydroxy-3-methylbut-2-enyl diphosphate + oxidized [flavodoxin] + H2O + 2 H(+) = 2-C-methyl-D-erythritol 2,4-cyclic diphosphate + reduced [flavodoxin]</text>
        <dbReference type="Rhea" id="RHEA:43604"/>
        <dbReference type="Rhea" id="RHEA-COMP:10622"/>
        <dbReference type="Rhea" id="RHEA-COMP:10623"/>
        <dbReference type="ChEBI" id="CHEBI:15377"/>
        <dbReference type="ChEBI" id="CHEBI:15378"/>
        <dbReference type="ChEBI" id="CHEBI:57618"/>
        <dbReference type="ChEBI" id="CHEBI:58210"/>
        <dbReference type="ChEBI" id="CHEBI:58483"/>
        <dbReference type="ChEBI" id="CHEBI:128753"/>
        <dbReference type="EC" id="1.17.7.3"/>
    </reaction>
</comment>
<dbReference type="GO" id="GO:0046429">
    <property type="term" value="F:4-hydroxy-3-methylbut-2-en-1-yl diphosphate synthase activity (ferredoxin)"/>
    <property type="evidence" value="ECO:0007669"/>
    <property type="project" value="UniProtKB-UniRule"/>
</dbReference>
<keyword evidence="5 7" id="KW-0411">Iron-sulfur</keyword>
<dbReference type="EMBL" id="AMCW01000100">
    <property type="protein sequence ID" value="EKK01231.1"/>
    <property type="molecule type" value="Genomic_DNA"/>
</dbReference>
<dbReference type="Pfam" id="PF04551">
    <property type="entry name" value="GcpE"/>
    <property type="match status" value="1"/>
</dbReference>
<comment type="function">
    <text evidence="7">Converts 2C-methyl-D-erythritol 2,4-cyclodiphosphate (ME-2,4cPP) into 1-hydroxy-2-methyl-2-(E)-butenyl 4-diphosphate.</text>
</comment>
<organism evidence="10 11">
    <name type="scientific">Rhodopirellula baltica SH28</name>
    <dbReference type="NCBI Taxonomy" id="993517"/>
    <lineage>
        <taxon>Bacteria</taxon>
        <taxon>Pseudomonadati</taxon>
        <taxon>Planctomycetota</taxon>
        <taxon>Planctomycetia</taxon>
        <taxon>Pirellulales</taxon>
        <taxon>Pirellulaceae</taxon>
        <taxon>Rhodopirellula</taxon>
    </lineage>
</organism>
<keyword evidence="3 7" id="KW-0560">Oxidoreductase</keyword>
<dbReference type="InterPro" id="IPR016425">
    <property type="entry name" value="IspG_bac"/>
</dbReference>
<dbReference type="GO" id="GO:0019288">
    <property type="term" value="P:isopentenyl diphosphate biosynthetic process, methylerythritol 4-phosphate pathway"/>
    <property type="evidence" value="ECO:0007669"/>
    <property type="project" value="UniProtKB-UniRule"/>
</dbReference>
<comment type="cofactor">
    <cofactor evidence="7">
        <name>[4Fe-4S] cluster</name>
        <dbReference type="ChEBI" id="CHEBI:49883"/>
    </cofactor>
    <text evidence="7">Binds 1 [4Fe-4S] cluster.</text>
</comment>
<evidence type="ECO:0000313" key="10">
    <source>
        <dbReference type="EMBL" id="EKK01231.1"/>
    </source>
</evidence>
<dbReference type="InterPro" id="IPR004588">
    <property type="entry name" value="IspG_bac-typ"/>
</dbReference>
<dbReference type="PANTHER" id="PTHR30454">
    <property type="entry name" value="4-HYDROXY-3-METHYLBUT-2-EN-1-YL DIPHOSPHATE SYNTHASE"/>
    <property type="match status" value="1"/>
</dbReference>
<name>K5E656_RHOBT</name>
<dbReference type="PIRSF" id="PIRSF004640">
    <property type="entry name" value="IspG"/>
    <property type="match status" value="1"/>
</dbReference>
<dbReference type="Gene3D" id="3.20.20.20">
    <property type="entry name" value="Dihydropteroate synthase-like"/>
    <property type="match status" value="1"/>
</dbReference>
<dbReference type="PANTHER" id="PTHR30454:SF0">
    <property type="entry name" value="4-HYDROXY-3-METHYLBUT-2-EN-1-YL DIPHOSPHATE SYNTHASE (FERREDOXIN), CHLOROPLASTIC"/>
    <property type="match status" value="1"/>
</dbReference>
<dbReference type="AlphaFoldDB" id="K5E656"/>
<keyword evidence="2 7" id="KW-0479">Metal-binding</keyword>
<feature type="domain" description="IspG C-terminal" evidence="9">
    <location>
        <begin position="286"/>
        <end position="375"/>
    </location>
</feature>
<dbReference type="Pfam" id="PF26540">
    <property type="entry name" value="GcpE_C"/>
    <property type="match status" value="1"/>
</dbReference>
<dbReference type="EC" id="1.17.7.3" evidence="7"/>
<reference evidence="10 11" key="1">
    <citation type="journal article" date="2013" name="Mar. Genomics">
        <title>Expression of sulfatases in Rhodopirellula baltica and the diversity of sulfatases in the genus Rhodopirellula.</title>
        <authorList>
            <person name="Wegner C.E."/>
            <person name="Richter-Heitmann T."/>
            <person name="Klindworth A."/>
            <person name="Klockow C."/>
            <person name="Richter M."/>
            <person name="Achstetter T."/>
            <person name="Glockner F.O."/>
            <person name="Harder J."/>
        </authorList>
    </citation>
    <scope>NUCLEOTIDE SEQUENCE [LARGE SCALE GENOMIC DNA]</scope>
    <source>
        <strain evidence="10 11">SH28</strain>
    </source>
</reference>
<dbReference type="InterPro" id="IPR045854">
    <property type="entry name" value="NO2/SO3_Rdtase_4Fe4S_sf"/>
</dbReference>
<protein>
    <recommendedName>
        <fullName evidence="7">4-hydroxy-3-methylbut-2-en-1-yl diphosphate synthase (flavodoxin)</fullName>
        <ecNumber evidence="7">1.17.7.3</ecNumber>
    </recommendedName>
    <alternativeName>
        <fullName evidence="7">1-hydroxy-2-methyl-2-(E)-butenyl 4-diphosphate synthase</fullName>
    </alternativeName>
</protein>
<keyword evidence="6 7" id="KW-0414">Isoprene biosynthesis</keyword>
<keyword evidence="4 7" id="KW-0408">Iron</keyword>